<evidence type="ECO:0000313" key="3">
    <source>
        <dbReference type="EMBL" id="SEE40289.1"/>
    </source>
</evidence>
<dbReference type="Gene3D" id="1.10.45.10">
    <property type="entry name" value="Vanillyl-alcohol Oxidase, Chain A, domain 4"/>
    <property type="match status" value="1"/>
</dbReference>
<dbReference type="PANTHER" id="PTHR43762:SF1">
    <property type="entry name" value="D-ARABINONO-1,4-LACTONE OXIDASE"/>
    <property type="match status" value="1"/>
</dbReference>
<sequence length="425" mass="45725">MTAELDTIEWNWAGNYSYGASDIHRPESVEDLQALVAAAPKIRALGSRHSFNPLADSEGVLVSLANLAPNITLDAENLTVSVSAGTTYGVLATELSKHGFALHNLASLPHISIAGAIATGTHGSGDGNGNLATSVVGMTFVDARGELVTVSREDTPDFAAYVVGLGAFGILTEVTLRIETSFMVAQHVYSSLPWDTVLANLDTITSTAYSVSLFTDWSGDTVGQAWFKQRQGDGLTKNFPEELFGGRAATTERHPLPNVSAVNCTPQLGLAGNASDRLSHFRMDYLPSNGDEIQSEYLVPREHAVAAINAMRQLTSVITPLLLVAEIRTIAADDLWLSGNYGRDGIGLHFTWRLDQTAVEDVLPLVEEALAPFGARPHWGKVFTLDAAAIAPLYPRFEDFKALVRQADPQGKFGNKFLERAVFAD</sequence>
<dbReference type="RefSeq" id="WP_074713149.1">
    <property type="nucleotide sequence ID" value="NZ_FNTV01000001.1"/>
</dbReference>
<keyword evidence="1" id="KW-0560">Oxidoreductase</keyword>
<dbReference type="PANTHER" id="PTHR43762">
    <property type="entry name" value="L-GULONOLACTONE OXIDASE"/>
    <property type="match status" value="1"/>
</dbReference>
<dbReference type="InterPro" id="IPR006094">
    <property type="entry name" value="Oxid_FAD_bind_N"/>
</dbReference>
<dbReference type="Pfam" id="PF04030">
    <property type="entry name" value="ALO"/>
    <property type="match status" value="1"/>
</dbReference>
<dbReference type="Gene3D" id="3.30.70.2520">
    <property type="match status" value="1"/>
</dbReference>
<dbReference type="PROSITE" id="PS51387">
    <property type="entry name" value="FAD_PCMH"/>
    <property type="match status" value="1"/>
</dbReference>
<dbReference type="InterPro" id="IPR016167">
    <property type="entry name" value="FAD-bd_PCMH_sub1"/>
</dbReference>
<accession>A0A1H5IJ99</accession>
<dbReference type="InterPro" id="IPR016171">
    <property type="entry name" value="Vanillyl_alc_oxidase_C-sub2"/>
</dbReference>
<dbReference type="Proteomes" id="UP000182725">
    <property type="component" value="Unassembled WGS sequence"/>
</dbReference>
<name>A0A1H5IJ99_9MICC</name>
<evidence type="ECO:0000256" key="1">
    <source>
        <dbReference type="ARBA" id="ARBA00023002"/>
    </source>
</evidence>
<evidence type="ECO:0000313" key="4">
    <source>
        <dbReference type="Proteomes" id="UP000182725"/>
    </source>
</evidence>
<proteinExistence type="predicted"/>
<gene>
    <name evidence="3" type="ORF">SAMN04489740_1325</name>
</gene>
<dbReference type="GO" id="GO:0003885">
    <property type="term" value="F:D-arabinono-1,4-lactone oxidase activity"/>
    <property type="evidence" value="ECO:0007669"/>
    <property type="project" value="InterPro"/>
</dbReference>
<dbReference type="AlphaFoldDB" id="A0A1H5IJ99"/>
<feature type="domain" description="FAD-binding PCMH-type" evidence="2">
    <location>
        <begin position="16"/>
        <end position="181"/>
    </location>
</feature>
<dbReference type="GO" id="GO:0071949">
    <property type="term" value="F:FAD binding"/>
    <property type="evidence" value="ECO:0007669"/>
    <property type="project" value="InterPro"/>
</dbReference>
<dbReference type="Gene3D" id="3.30.465.10">
    <property type="match status" value="1"/>
</dbReference>
<reference evidence="3 4" key="1">
    <citation type="submission" date="2016-10" db="EMBL/GenBank/DDBJ databases">
        <authorList>
            <person name="de Groot N.N."/>
        </authorList>
    </citation>
    <scope>NUCLEOTIDE SEQUENCE [LARGE SCALE GENOMIC DNA]</scope>
    <source>
        <strain evidence="3 4">DSM 22274</strain>
    </source>
</reference>
<dbReference type="InterPro" id="IPR036318">
    <property type="entry name" value="FAD-bd_PCMH-like_sf"/>
</dbReference>
<dbReference type="GO" id="GO:0016020">
    <property type="term" value="C:membrane"/>
    <property type="evidence" value="ECO:0007669"/>
    <property type="project" value="InterPro"/>
</dbReference>
<dbReference type="GO" id="GO:0080049">
    <property type="term" value="F:L-gulono-1,4-lactone dehydrogenase activity"/>
    <property type="evidence" value="ECO:0007669"/>
    <property type="project" value="TreeGrafter"/>
</dbReference>
<dbReference type="SUPFAM" id="SSF56176">
    <property type="entry name" value="FAD-binding/transporter-associated domain-like"/>
    <property type="match status" value="1"/>
</dbReference>
<dbReference type="EMBL" id="FNTV01000001">
    <property type="protein sequence ID" value="SEE40289.1"/>
    <property type="molecule type" value="Genomic_DNA"/>
</dbReference>
<dbReference type="InterPro" id="IPR016169">
    <property type="entry name" value="FAD-bd_PCMH_sub2"/>
</dbReference>
<dbReference type="InterPro" id="IPR007173">
    <property type="entry name" value="ALO_C"/>
</dbReference>
<dbReference type="PIRSF" id="PIRSF000136">
    <property type="entry name" value="LGO_GLO"/>
    <property type="match status" value="1"/>
</dbReference>
<dbReference type="Gene3D" id="3.30.43.10">
    <property type="entry name" value="Uridine Diphospho-n-acetylenolpyruvylglucosamine Reductase, domain 2"/>
    <property type="match status" value="1"/>
</dbReference>
<dbReference type="Gene3D" id="3.30.70.2530">
    <property type="match status" value="1"/>
</dbReference>
<protein>
    <submittedName>
        <fullName evidence="3">Xylitol oxidase</fullName>
    </submittedName>
</protein>
<evidence type="ECO:0000259" key="2">
    <source>
        <dbReference type="PROSITE" id="PS51387"/>
    </source>
</evidence>
<organism evidence="3 4">
    <name type="scientific">Arthrobacter alpinus</name>
    <dbReference type="NCBI Taxonomy" id="656366"/>
    <lineage>
        <taxon>Bacteria</taxon>
        <taxon>Bacillati</taxon>
        <taxon>Actinomycetota</taxon>
        <taxon>Actinomycetes</taxon>
        <taxon>Micrococcales</taxon>
        <taxon>Micrococcaceae</taxon>
        <taxon>Arthrobacter</taxon>
    </lineage>
</organism>
<dbReference type="Pfam" id="PF01565">
    <property type="entry name" value="FAD_binding_4"/>
    <property type="match status" value="1"/>
</dbReference>
<dbReference type="InterPro" id="IPR010031">
    <property type="entry name" value="FAD_lactone_oxidase-like"/>
</dbReference>
<dbReference type="InterPro" id="IPR016166">
    <property type="entry name" value="FAD-bd_PCMH"/>
</dbReference>